<evidence type="ECO:0000313" key="1">
    <source>
        <dbReference type="EMBL" id="SAK81587.1"/>
    </source>
</evidence>
<proteinExistence type="predicted"/>
<name>A0A158CJ95_9BURK</name>
<comment type="caution">
    <text evidence="1">The sequence shown here is derived from an EMBL/GenBank/DDBJ whole genome shotgun (WGS) entry which is preliminary data.</text>
</comment>
<keyword evidence="2" id="KW-1185">Reference proteome</keyword>
<evidence type="ECO:0000313" key="2">
    <source>
        <dbReference type="Proteomes" id="UP000071859"/>
    </source>
</evidence>
<reference evidence="1" key="1">
    <citation type="submission" date="2016-01" db="EMBL/GenBank/DDBJ databases">
        <authorList>
            <person name="Peeters C."/>
        </authorList>
    </citation>
    <scope>NUCLEOTIDE SEQUENCE</scope>
    <source>
        <strain evidence="1">LMG 29321</strain>
    </source>
</reference>
<dbReference type="AlphaFoldDB" id="A0A158CJ95"/>
<sequence length="88" mass="9343">MMDAAEDMSFSTRVKGPSGNPRVTYNLCSAVEDALLADQLPGTELVDDIVRQMYLGSIHLPPSDHIKDSIDGLTDCSPIHASGAGVRA</sequence>
<dbReference type="EMBL" id="FCOX02000020">
    <property type="protein sequence ID" value="SAK81587.1"/>
    <property type="molecule type" value="Genomic_DNA"/>
</dbReference>
<protein>
    <submittedName>
        <fullName evidence="1">Uncharacterized protein</fullName>
    </submittedName>
</protein>
<dbReference type="Proteomes" id="UP000071859">
    <property type="component" value="Unassembled WGS sequence"/>
</dbReference>
<accession>A0A158CJ95</accession>
<gene>
    <name evidence="1" type="ORF">AWB78_03926</name>
</gene>
<organism evidence="1 2">
    <name type="scientific">Caballeronia calidae</name>
    <dbReference type="NCBI Taxonomy" id="1777139"/>
    <lineage>
        <taxon>Bacteria</taxon>
        <taxon>Pseudomonadati</taxon>
        <taxon>Pseudomonadota</taxon>
        <taxon>Betaproteobacteria</taxon>
        <taxon>Burkholderiales</taxon>
        <taxon>Burkholderiaceae</taxon>
        <taxon>Caballeronia</taxon>
    </lineage>
</organism>